<dbReference type="InterPro" id="IPR050780">
    <property type="entry name" value="Mucin_vWF_Thrombospondin_sf"/>
</dbReference>
<dbReference type="GO" id="GO:0031012">
    <property type="term" value="C:extracellular matrix"/>
    <property type="evidence" value="ECO:0007669"/>
    <property type="project" value="TreeGrafter"/>
</dbReference>
<dbReference type="EMBL" id="VWPT01000504">
    <property type="protein sequence ID" value="NXE57604.1"/>
    <property type="molecule type" value="Genomic_DNA"/>
</dbReference>
<dbReference type="GO" id="GO:0005615">
    <property type="term" value="C:extracellular space"/>
    <property type="evidence" value="ECO:0007669"/>
    <property type="project" value="TreeGrafter"/>
</dbReference>
<evidence type="ECO:0000313" key="4">
    <source>
        <dbReference type="Proteomes" id="UP000524187"/>
    </source>
</evidence>
<dbReference type="InterPro" id="IPR014853">
    <property type="entry name" value="VWF/SSPO/ZAN-like_Cys-rich_dom"/>
</dbReference>
<proteinExistence type="predicted"/>
<name>A0A7K8NW81_CASCA</name>
<evidence type="ECO:0000259" key="2">
    <source>
        <dbReference type="SMART" id="SM00832"/>
    </source>
</evidence>
<organism evidence="3 4">
    <name type="scientific">Casuarius casuarius</name>
    <name type="common">Southern cassowary</name>
    <name type="synonym">Struthio casuarius</name>
    <dbReference type="NCBI Taxonomy" id="8787"/>
    <lineage>
        <taxon>Eukaryota</taxon>
        <taxon>Metazoa</taxon>
        <taxon>Chordata</taxon>
        <taxon>Craniata</taxon>
        <taxon>Vertebrata</taxon>
        <taxon>Euteleostomi</taxon>
        <taxon>Archelosauria</taxon>
        <taxon>Archosauria</taxon>
        <taxon>Dinosauria</taxon>
        <taxon>Saurischia</taxon>
        <taxon>Theropoda</taxon>
        <taxon>Coelurosauria</taxon>
        <taxon>Aves</taxon>
        <taxon>Palaeognathae</taxon>
        <taxon>Casuariiformes</taxon>
        <taxon>Casuariidae</taxon>
        <taxon>Casuarius</taxon>
    </lineage>
</organism>
<dbReference type="Proteomes" id="UP000524187">
    <property type="component" value="Unassembled WGS sequence"/>
</dbReference>
<feature type="non-terminal residue" evidence="3">
    <location>
        <position position="63"/>
    </location>
</feature>
<feature type="non-terminal residue" evidence="3">
    <location>
        <position position="1"/>
    </location>
</feature>
<dbReference type="Pfam" id="PF08742">
    <property type="entry name" value="C8"/>
    <property type="match status" value="1"/>
</dbReference>
<protein>
    <submittedName>
        <fullName evidence="3">FCGBP protein</fullName>
    </submittedName>
</protein>
<keyword evidence="1" id="KW-1015">Disulfide bond</keyword>
<evidence type="ECO:0000256" key="1">
    <source>
        <dbReference type="ARBA" id="ARBA00023157"/>
    </source>
</evidence>
<keyword evidence="4" id="KW-1185">Reference proteome</keyword>
<reference evidence="3 4" key="1">
    <citation type="submission" date="2019-09" db="EMBL/GenBank/DDBJ databases">
        <title>Bird 10,000 Genomes (B10K) Project - Family phase.</title>
        <authorList>
            <person name="Zhang G."/>
        </authorList>
    </citation>
    <scope>NUCLEOTIDE SEQUENCE [LARGE SCALE GENOMIC DNA]</scope>
    <source>
        <strain evidence="3">B10K-LSUMZ-50683</strain>
        <tissue evidence="3">Muscle</tissue>
    </source>
</reference>
<dbReference type="PANTHER" id="PTHR11339:SF373">
    <property type="entry name" value="VWFD DOMAIN-CONTAINING PROTEIN"/>
    <property type="match status" value="1"/>
</dbReference>
<gene>
    <name evidence="3" type="primary">Fcgbp_1</name>
    <name evidence="3" type="ORF">CASCAS_R15309</name>
</gene>
<dbReference type="AlphaFoldDB" id="A0A7K8NW81"/>
<sequence>KKSGPFQHCHAIVNPKVHLDNCVYDLCMNDGLQSMLCQALKTYADKCRAAETAVSDWRTPSKC</sequence>
<feature type="domain" description="VWF/SSPO/Zonadhesin-like cysteine-rich" evidence="2">
    <location>
        <begin position="1"/>
        <end position="63"/>
    </location>
</feature>
<evidence type="ECO:0000313" key="3">
    <source>
        <dbReference type="EMBL" id="NXE57604.1"/>
    </source>
</evidence>
<accession>A0A7K8NW81</accession>
<dbReference type="SMART" id="SM00832">
    <property type="entry name" value="C8"/>
    <property type="match status" value="1"/>
</dbReference>
<comment type="caution">
    <text evidence="3">The sequence shown here is derived from an EMBL/GenBank/DDBJ whole genome shotgun (WGS) entry which is preliminary data.</text>
</comment>
<dbReference type="PANTHER" id="PTHR11339">
    <property type="entry name" value="EXTRACELLULAR MATRIX GLYCOPROTEIN RELATED"/>
    <property type="match status" value="1"/>
</dbReference>